<evidence type="ECO:0000313" key="9">
    <source>
        <dbReference type="EMBL" id="OXC23460.1"/>
    </source>
</evidence>
<dbReference type="Proteomes" id="UP000464915">
    <property type="component" value="Chromosome"/>
</dbReference>
<dbReference type="SUPFAM" id="SSF158622">
    <property type="entry name" value="YheA/YmcA-like"/>
    <property type="match status" value="1"/>
</dbReference>
<evidence type="ECO:0000313" key="22">
    <source>
        <dbReference type="Proteomes" id="UP000322051"/>
    </source>
</evidence>
<dbReference type="Proteomes" id="UP000231914">
    <property type="component" value="Unassembled WGS sequence"/>
</dbReference>
<dbReference type="HAMAP" id="MF_01526">
    <property type="entry name" value="UPF0342"/>
    <property type="match status" value="1"/>
</dbReference>
<reference evidence="5 16" key="1">
    <citation type="journal article" date="2016" name="Microbiology (Mosc.)">
        <title>Comparison of Lactobacillus crispatus isolates from Lactobacillus-dominated vaginal microbiomes with isolates from microbiomes containing bacterial vaginosis-associated bacteria.</title>
        <authorList>
            <person name="Abdelmaksoud A.A."/>
            <person name="Koparde V.N."/>
            <person name="Sheth N.U."/>
            <person name="Serrano M.G."/>
            <person name="Glascock A.L."/>
            <person name="Fettweis J.M."/>
            <person name="Strauss Iii J.F."/>
            <person name="Buck G.A."/>
            <person name="Jefferson K.K."/>
        </authorList>
    </citation>
    <scope>NUCLEOTIDE SEQUENCE [LARGE SCALE GENOMIC DNA]</scope>
    <source>
        <strain evidence="5 16">VMC3</strain>
    </source>
</reference>
<reference evidence="14 20" key="6">
    <citation type="submission" date="2019-01" db="EMBL/GenBank/DDBJ databases">
        <title>The genome sequence of Lactobacillus crispatus L49.</title>
        <authorList>
            <person name="Zhong J."/>
            <person name="Zhang J."/>
        </authorList>
    </citation>
    <scope>NUCLEOTIDE SEQUENCE [LARGE SCALE GENOMIC DNA]</scope>
    <source>
        <strain evidence="14 20">L49</strain>
    </source>
</reference>
<dbReference type="EMBL" id="WWFF01000010">
    <property type="protein sequence ID" value="MYN54199.1"/>
    <property type="molecule type" value="Genomic_DNA"/>
</dbReference>
<evidence type="ECO:0000313" key="10">
    <source>
        <dbReference type="EMBL" id="PJZ17195.1"/>
    </source>
</evidence>
<evidence type="ECO:0000313" key="16">
    <source>
        <dbReference type="Proteomes" id="UP000067598"/>
    </source>
</evidence>
<accession>A0A125P7K4</accession>
<dbReference type="Proteomes" id="UP000289808">
    <property type="component" value="Unassembled WGS sequence"/>
</dbReference>
<evidence type="ECO:0000313" key="21">
    <source>
        <dbReference type="Proteomes" id="UP000295195"/>
    </source>
</evidence>
<dbReference type="Pfam" id="PF06133">
    <property type="entry name" value="Com_YlbF"/>
    <property type="match status" value="1"/>
</dbReference>
<reference evidence="13 27" key="10">
    <citation type="submission" date="2020-01" db="EMBL/GenBank/DDBJ databases">
        <title>Complete and circular genome sequences of six lactobacillus isolates from horses.</title>
        <authorList>
            <person name="Hassan H.M."/>
        </authorList>
    </citation>
    <scope>NUCLEOTIDE SEQUENCE [LARGE SCALE GENOMIC DNA]</scope>
    <source>
        <strain evidence="13 27">1D</strain>
    </source>
</reference>
<dbReference type="Proteomes" id="UP000510660">
    <property type="component" value="Chromosome"/>
</dbReference>
<evidence type="ECO:0000313" key="6">
    <source>
        <dbReference type="EMBL" id="MDT9609934.1"/>
    </source>
</evidence>
<reference evidence="11 19" key="5">
    <citation type="submission" date="2017-12" db="EMBL/GenBank/DDBJ databases">
        <title>Phylogenetic diversity of female urinary microbiome.</title>
        <authorList>
            <person name="Thomas-White K."/>
            <person name="Wolfe A.J."/>
        </authorList>
    </citation>
    <scope>NUCLEOTIDE SEQUENCE [LARGE SCALE GENOMIC DNA]</scope>
    <source>
        <strain evidence="11 19">UMB0085</strain>
    </source>
</reference>
<evidence type="ECO:0000313" key="28">
    <source>
        <dbReference type="Proteomes" id="UP001434419"/>
    </source>
</evidence>
<dbReference type="Proteomes" id="UP001253287">
    <property type="component" value="Unassembled WGS sequence"/>
</dbReference>
<proteinExistence type="inferred from homology"/>
<accession>A0A6P1TV34</accession>
<dbReference type="InterPro" id="IPR023378">
    <property type="entry name" value="YheA/YmcA-like_dom_sf"/>
</dbReference>
<evidence type="ECO:0000313" key="19">
    <source>
        <dbReference type="Proteomes" id="UP000235119"/>
    </source>
</evidence>
<dbReference type="Proteomes" id="UP000235119">
    <property type="component" value="Unassembled WGS sequence"/>
</dbReference>
<evidence type="ECO:0000313" key="11">
    <source>
        <dbReference type="EMBL" id="PLT10798.1"/>
    </source>
</evidence>
<protein>
    <recommendedName>
        <fullName evidence="1">UPF0342 protein ABVC42_01185</fullName>
    </recommendedName>
</protein>
<reference evidence="10 18" key="3">
    <citation type="submission" date="2016-10" db="EMBL/GenBank/DDBJ databases">
        <title>WGS of isloates from the oral cavity of healthy individuals.</title>
        <authorList>
            <person name="Sharma S."/>
            <person name="Pal V.K."/>
            <person name="Patil P.B."/>
            <person name="Korpole S."/>
            <person name="Grover V."/>
        </authorList>
    </citation>
    <scope>NUCLEOTIDE SEQUENCE [LARGE SCALE GENOMIC DNA]</scope>
    <source>
        <strain evidence="10 18">DISK12</strain>
    </source>
</reference>
<evidence type="ECO:0000313" key="23">
    <source>
        <dbReference type="Proteomes" id="UP000324504"/>
    </source>
</evidence>
<dbReference type="EMBL" id="JBETVU010000012">
    <property type="protein sequence ID" value="MES5148568.1"/>
    <property type="molecule type" value="Genomic_DNA"/>
</dbReference>
<dbReference type="InterPro" id="IPR010368">
    <property type="entry name" value="Com_YlbF"/>
</dbReference>
<dbReference type="Proteomes" id="UP000067598">
    <property type="component" value="Unassembled WGS sequence"/>
</dbReference>
<dbReference type="Proteomes" id="UP000430323">
    <property type="component" value="Unassembled WGS sequence"/>
</dbReference>
<dbReference type="Proteomes" id="UP000324504">
    <property type="component" value="Unassembled WGS sequence"/>
</dbReference>
<dbReference type="AlphaFoldDB" id="A0A125P7K4"/>
<dbReference type="EMBL" id="VUAO01000007">
    <property type="protein sequence ID" value="KAA8798722.1"/>
    <property type="molecule type" value="Genomic_DNA"/>
</dbReference>
<dbReference type="Proteomes" id="UP000295195">
    <property type="component" value="Unassembled WGS sequence"/>
</dbReference>
<reference evidence="4 24" key="8">
    <citation type="submission" date="2019-09" db="EMBL/GenBank/DDBJ databases">
        <title>Investigation of probiotic properties of different lactic acid bacteria.</title>
        <authorList>
            <person name="Jaomanjaka F."/>
            <person name="Blanc P."/>
        </authorList>
    </citation>
    <scope>NUCLEOTIDE SEQUENCE [LARGE SCALE GENOMIC DNA]</scope>
    <source>
        <strain evidence="4 24">BIO6272</strain>
    </source>
</reference>
<reference evidence="15 21" key="4">
    <citation type="submission" date="2017-06" db="EMBL/GenBank/DDBJ databases">
        <authorList>
            <person name="Swanenburg J."/>
            <person name="Kort R."/>
        </authorList>
    </citation>
    <scope>NUCLEOTIDE SEQUENCE [LARGE SCALE GENOMIC DNA]</scope>
    <source>
        <strain evidence="15 21">RL05</strain>
    </source>
</reference>
<dbReference type="Proteomes" id="UP000460132">
    <property type="component" value="Unassembled WGS sequence"/>
</dbReference>
<reference evidence="9 17" key="2">
    <citation type="submission" date="2016-05" db="EMBL/GenBank/DDBJ databases">
        <authorList>
            <person name="Johnson T.J."/>
            <person name="Youmans B.P."/>
            <person name="Case K.A."/>
        </authorList>
    </citation>
    <scope>NUCLEOTIDE SEQUENCE [LARGE SCALE GENOMIC DNA]</scope>
    <source>
        <strain evidence="9 17">UMNLC6</strain>
    </source>
</reference>
<dbReference type="EMBL" id="JAVTXN010000036">
    <property type="protein sequence ID" value="MDT9609934.1"/>
    <property type="molecule type" value="Genomic_DNA"/>
</dbReference>
<evidence type="ECO:0000313" key="15">
    <source>
        <dbReference type="EMBL" id="TDN30281.1"/>
    </source>
</evidence>
<evidence type="ECO:0000313" key="27">
    <source>
        <dbReference type="Proteomes" id="UP000510660"/>
    </source>
</evidence>
<evidence type="ECO:0000313" key="13">
    <source>
        <dbReference type="EMBL" id="QLL73424.1"/>
    </source>
</evidence>
<evidence type="ECO:0000313" key="18">
    <source>
        <dbReference type="Proteomes" id="UP000231914"/>
    </source>
</evidence>
<sequence length="116" mass="13241">MVNIYDAANKLAEDLTQTDQYKKLQEAIKAVEDDKDASALFKKMDELQNKIMQAQQAGQPLSAEDQQAYKDLNDQVQKNDKIVSLLTNEQGLYDLLGEVQKAYTKPINDLYEDLRN</sequence>
<dbReference type="PATRIC" id="fig|47770.28.peg.1687"/>
<organism evidence="5 16">
    <name type="scientific">Lactobacillus crispatus</name>
    <dbReference type="NCBI Taxonomy" id="47770"/>
    <lineage>
        <taxon>Bacteria</taxon>
        <taxon>Bacillati</taxon>
        <taxon>Bacillota</taxon>
        <taxon>Bacilli</taxon>
        <taxon>Lactobacillales</taxon>
        <taxon>Lactobacillaceae</taxon>
        <taxon>Lactobacillus</taxon>
    </lineage>
</organism>
<evidence type="ECO:0000313" key="8">
    <source>
        <dbReference type="EMBL" id="MYN54199.1"/>
    </source>
</evidence>
<dbReference type="EMBL" id="MKXG01000032">
    <property type="protein sequence ID" value="PJZ17195.1"/>
    <property type="molecule type" value="Genomic_DNA"/>
</dbReference>
<keyword evidence="28" id="KW-1185">Reference proteome</keyword>
<gene>
    <name evidence="7" type="ORF">ABVC42_01185</name>
    <name evidence="5" type="ORF">AEL95_01275</name>
    <name evidence="9" type="ORF">AYP82_06995</name>
    <name evidence="10" type="ORF">BHU41_06830</name>
    <name evidence="15" type="ORF">CEE75_08315</name>
    <name evidence="11" type="ORF">CYJ79_08365</name>
    <name evidence="14" type="ORF">ERD32_09150</name>
    <name evidence="2" type="ORF">F1C02_03590</name>
    <name evidence="3" type="ORF">F1C09_05900</name>
    <name evidence="4" type="ORF">F8251_03690</name>
    <name evidence="12" type="ORF">GSR61_02875</name>
    <name evidence="8" type="ORF">GTK63_07795</name>
    <name evidence="13" type="ORF">GTO85_03075</name>
    <name evidence="6" type="ORF">RON39_07325</name>
</gene>
<dbReference type="EMBL" id="VUAV01000028">
    <property type="protein sequence ID" value="KAA8812555.1"/>
    <property type="molecule type" value="Genomic_DNA"/>
</dbReference>
<evidence type="ECO:0000313" key="5">
    <source>
        <dbReference type="EMBL" id="KWU04733.1"/>
    </source>
</evidence>
<dbReference type="STRING" id="47770.GCA_001567095_01555"/>
<evidence type="ECO:0000313" key="2">
    <source>
        <dbReference type="EMBL" id="KAA8798722.1"/>
    </source>
</evidence>
<evidence type="ECO:0000313" key="20">
    <source>
        <dbReference type="Proteomes" id="UP000289808"/>
    </source>
</evidence>
<evidence type="ECO:0000313" key="24">
    <source>
        <dbReference type="Proteomes" id="UP000430323"/>
    </source>
</evidence>
<evidence type="ECO:0000313" key="17">
    <source>
        <dbReference type="Proteomes" id="UP000198437"/>
    </source>
</evidence>
<evidence type="ECO:0000313" key="26">
    <source>
        <dbReference type="Proteomes" id="UP000464915"/>
    </source>
</evidence>
<dbReference type="EMBL" id="PKIW01000043">
    <property type="protein sequence ID" value="PLT10798.1"/>
    <property type="molecule type" value="Genomic_DNA"/>
</dbReference>
<dbReference type="OMA" id="YDNANEM"/>
<dbReference type="EMBL" id="WBOB01000012">
    <property type="protein sequence ID" value="KAB1977285.1"/>
    <property type="molecule type" value="Genomic_DNA"/>
</dbReference>
<dbReference type="EMBL" id="CP047415">
    <property type="protein sequence ID" value="QLL73424.1"/>
    <property type="molecule type" value="Genomic_DNA"/>
</dbReference>
<dbReference type="EMBL" id="LYQW01000009">
    <property type="protein sequence ID" value="OXC23460.1"/>
    <property type="molecule type" value="Genomic_DNA"/>
</dbReference>
<evidence type="ECO:0000256" key="1">
    <source>
        <dbReference type="HAMAP-Rule" id="MF_01526"/>
    </source>
</evidence>
<reference evidence="12 26" key="9">
    <citation type="submission" date="2019-12" db="EMBL/GenBank/DDBJ databases">
        <title>Complete Genome Sequences of Lactobacillus strains, C25 and P38, Isolated from Chicken Cecum.</title>
        <authorList>
            <person name="Hassan H.M."/>
            <person name="Mendoza M."/>
            <person name="Rezvani M."/>
            <person name="Koci M.D."/>
            <person name="Dickey A.N."/>
            <person name="Scholl E.H."/>
        </authorList>
    </citation>
    <scope>NUCLEOTIDE SEQUENCE [LARGE SCALE GENOMIC DNA]</scope>
    <source>
        <strain evidence="12 26">C25</strain>
    </source>
</reference>
<evidence type="ECO:0000313" key="4">
    <source>
        <dbReference type="EMBL" id="KAB1977285.1"/>
    </source>
</evidence>
<evidence type="ECO:0000313" key="14">
    <source>
        <dbReference type="EMBL" id="RXF57003.1"/>
    </source>
</evidence>
<dbReference type="Proteomes" id="UP001434419">
    <property type="component" value="Unassembled WGS sequence"/>
</dbReference>
<name>A0A125P7K4_9LACO</name>
<evidence type="ECO:0000313" key="7">
    <source>
        <dbReference type="EMBL" id="MES5148568.1"/>
    </source>
</evidence>
<reference evidence="8 25" key="11">
    <citation type="submission" date="2020-01" db="EMBL/GenBank/DDBJ databases">
        <title>Vaginal microbiome of pregnant Indian women: Insights into the genome of dominants Lactobacillus species.</title>
        <authorList>
            <person name="Das B."/>
            <person name="Mehta O."/>
            <person name="Ghosh T.S."/>
            <person name="Kothidar A."/>
            <person name="Gowtham M.R."/>
            <person name="Mitra R."/>
            <person name="Kshetrapal P."/>
            <person name="Wadhwa N."/>
            <person name="Thiruvengadam R."/>
            <person name="Nair G.B."/>
            <person name="Bhatnagar S."/>
            <person name="Pore S."/>
        </authorList>
    </citation>
    <scope>NUCLEOTIDE SEQUENCE [LARGE SCALE GENOMIC DNA]</scope>
    <source>
        <strain evidence="8 25">Indica2</strain>
    </source>
</reference>
<dbReference type="Gene3D" id="1.20.1500.10">
    <property type="entry name" value="YheA/YmcA-like"/>
    <property type="match status" value="1"/>
</dbReference>
<dbReference type="EMBL" id="SCLX01000063">
    <property type="protein sequence ID" value="RXF57003.1"/>
    <property type="molecule type" value="Genomic_DNA"/>
</dbReference>
<dbReference type="EMBL" id="CP047142">
    <property type="protein sequence ID" value="QHQ67595.1"/>
    <property type="molecule type" value="Genomic_DNA"/>
</dbReference>
<dbReference type="Proteomes" id="UP000322051">
    <property type="component" value="Unassembled WGS sequence"/>
</dbReference>
<evidence type="ECO:0000313" key="25">
    <source>
        <dbReference type="Proteomes" id="UP000460132"/>
    </source>
</evidence>
<comment type="similarity">
    <text evidence="1">Belongs to the UPF0342 family.</text>
</comment>
<reference evidence="7" key="13">
    <citation type="submission" date="2024-06" db="EMBL/GenBank/DDBJ databases">
        <title>Vaginal Lactobacillus fatty acid response mechanisms reveal a metabolite-targeted strategy for bacterial vaginosis treatment.</title>
        <authorList>
            <person name="Zhu M."/>
            <person name="Blainey P.C."/>
            <person name="Bloom S.M."/>
            <person name="Kwon D.S."/>
        </authorList>
    </citation>
    <scope>NUCLEOTIDE SEQUENCE</scope>
    <source>
        <strain evidence="7">194_F1_1</strain>
    </source>
</reference>
<dbReference type="EMBL" id="NKLP01000143">
    <property type="protein sequence ID" value="TDN30281.1"/>
    <property type="molecule type" value="Genomic_DNA"/>
</dbReference>
<evidence type="ECO:0000313" key="12">
    <source>
        <dbReference type="EMBL" id="QHQ67595.1"/>
    </source>
</evidence>
<dbReference type="RefSeq" id="WP_005718098.1">
    <property type="nucleotide sequence ID" value="NZ_AP025162.1"/>
</dbReference>
<reference evidence="6" key="12">
    <citation type="submission" date="2023-08" db="EMBL/GenBank/DDBJ databases">
        <title>Lactobacillus from the Female Urinary Tract.</title>
        <authorList>
            <person name="Stegman N."/>
            <person name="Jackson B."/>
            <person name="Steiling M."/>
            <person name="Sedano C."/>
            <person name="Wolfe A."/>
            <person name="Putonti C."/>
        </authorList>
    </citation>
    <scope>NUCLEOTIDE SEQUENCE</scope>
    <source>
        <strain evidence="6">UMB5661</strain>
    </source>
</reference>
<evidence type="ECO:0000313" key="3">
    <source>
        <dbReference type="EMBL" id="KAA8812555.1"/>
    </source>
</evidence>
<reference evidence="22 23" key="7">
    <citation type="submission" date="2019-09" db="EMBL/GenBank/DDBJ databases">
        <title>Comparative analysis of L. crispatus genomes revealed niche specific adaptation to different host and body sites.</title>
        <authorList>
            <person name="Pan M."/>
            <person name="Hidalgo-Cantabrana C."/>
            <person name="Barrangou R."/>
        </authorList>
    </citation>
    <scope>NUCLEOTIDE SEQUENCE [LARGE SCALE GENOMIC DNA]</scope>
    <source>
        <strain evidence="3 23">NCK2488</strain>
        <strain evidence="2 22">NCK973</strain>
    </source>
</reference>
<dbReference type="Proteomes" id="UP000198437">
    <property type="component" value="Unassembled WGS sequence"/>
</dbReference>
<dbReference type="EMBL" id="LJGP01000006">
    <property type="protein sequence ID" value="KWU04733.1"/>
    <property type="molecule type" value="Genomic_DNA"/>
</dbReference>